<dbReference type="PANTHER" id="PTHR22526:SF2">
    <property type="entry name" value="ANAPHASE PROMOTING COMPLEX C SUBUNIT 15, PSEUDOGENE-RELATED"/>
    <property type="match status" value="1"/>
</dbReference>
<organism evidence="7 8">
    <name type="scientific">Elysia marginata</name>
    <dbReference type="NCBI Taxonomy" id="1093978"/>
    <lineage>
        <taxon>Eukaryota</taxon>
        <taxon>Metazoa</taxon>
        <taxon>Spiralia</taxon>
        <taxon>Lophotrochozoa</taxon>
        <taxon>Mollusca</taxon>
        <taxon>Gastropoda</taxon>
        <taxon>Heterobranchia</taxon>
        <taxon>Euthyneura</taxon>
        <taxon>Panpulmonata</taxon>
        <taxon>Sacoglossa</taxon>
        <taxon>Placobranchoidea</taxon>
        <taxon>Plakobranchidae</taxon>
        <taxon>Elysia</taxon>
    </lineage>
</organism>
<dbReference type="Pfam" id="PF15243">
    <property type="entry name" value="ANAPC15"/>
    <property type="match status" value="1"/>
</dbReference>
<evidence type="ECO:0000256" key="1">
    <source>
        <dbReference type="ARBA" id="ARBA00004906"/>
    </source>
</evidence>
<dbReference type="GO" id="GO:0051301">
    <property type="term" value="P:cell division"/>
    <property type="evidence" value="ECO:0007669"/>
    <property type="project" value="UniProtKB-KW"/>
</dbReference>
<dbReference type="Proteomes" id="UP000762676">
    <property type="component" value="Unassembled WGS sequence"/>
</dbReference>
<keyword evidence="8" id="KW-1185">Reference proteome</keyword>
<evidence type="ECO:0000256" key="6">
    <source>
        <dbReference type="SAM" id="MobiDB-lite"/>
    </source>
</evidence>
<evidence type="ECO:0000256" key="4">
    <source>
        <dbReference type="ARBA" id="ARBA00022776"/>
    </source>
</evidence>
<feature type="region of interest" description="Disordered" evidence="6">
    <location>
        <begin position="49"/>
        <end position="119"/>
    </location>
</feature>
<keyword evidence="5" id="KW-0131">Cell cycle</keyword>
<dbReference type="GO" id="GO:0090266">
    <property type="term" value="P:regulation of mitotic cell cycle spindle assembly checkpoint"/>
    <property type="evidence" value="ECO:0007669"/>
    <property type="project" value="InterPro"/>
</dbReference>
<evidence type="ECO:0000313" key="8">
    <source>
        <dbReference type="Proteomes" id="UP000762676"/>
    </source>
</evidence>
<dbReference type="GO" id="GO:0005680">
    <property type="term" value="C:anaphase-promoting complex"/>
    <property type="evidence" value="ECO:0007669"/>
    <property type="project" value="InterPro"/>
</dbReference>
<evidence type="ECO:0000256" key="5">
    <source>
        <dbReference type="ARBA" id="ARBA00023306"/>
    </source>
</evidence>
<comment type="similarity">
    <text evidence="2">Belongs to the APC15 family.</text>
</comment>
<reference evidence="7 8" key="1">
    <citation type="journal article" date="2021" name="Elife">
        <title>Chloroplast acquisition without the gene transfer in kleptoplastic sea slugs, Plakobranchus ocellatus.</title>
        <authorList>
            <person name="Maeda T."/>
            <person name="Takahashi S."/>
            <person name="Yoshida T."/>
            <person name="Shimamura S."/>
            <person name="Takaki Y."/>
            <person name="Nagai Y."/>
            <person name="Toyoda A."/>
            <person name="Suzuki Y."/>
            <person name="Arimoto A."/>
            <person name="Ishii H."/>
            <person name="Satoh N."/>
            <person name="Nishiyama T."/>
            <person name="Hasebe M."/>
            <person name="Maruyama T."/>
            <person name="Minagawa J."/>
            <person name="Obokata J."/>
            <person name="Shigenobu S."/>
        </authorList>
    </citation>
    <scope>NUCLEOTIDE SEQUENCE [LARGE SCALE GENOMIC DNA]</scope>
</reference>
<comment type="pathway">
    <text evidence="1">Protein modification; protein ubiquitination.</text>
</comment>
<evidence type="ECO:0000256" key="2">
    <source>
        <dbReference type="ARBA" id="ARBA00009618"/>
    </source>
</evidence>
<comment type="caution">
    <text evidence="7">The sequence shown here is derived from an EMBL/GenBank/DDBJ whole genome shotgun (WGS) entry which is preliminary data.</text>
</comment>
<dbReference type="EMBL" id="BMAT01003902">
    <property type="protein sequence ID" value="GFR64663.1"/>
    <property type="molecule type" value="Genomic_DNA"/>
</dbReference>
<name>A0AAV4EUF4_9GAST</name>
<evidence type="ECO:0000313" key="7">
    <source>
        <dbReference type="EMBL" id="GFR64663.1"/>
    </source>
</evidence>
<keyword evidence="3" id="KW-0132">Cell division</keyword>
<dbReference type="AlphaFoldDB" id="A0AAV4EUF4"/>
<dbReference type="PANTHER" id="PTHR22526">
    <property type="entry name" value="ANAPHASE PROMOTING COMPLEX C SUBUNIT 15, PSEUDOGENE-RELATED"/>
    <property type="match status" value="1"/>
</dbReference>
<proteinExistence type="inferred from homology"/>
<evidence type="ECO:0000256" key="3">
    <source>
        <dbReference type="ARBA" id="ARBA00022618"/>
    </source>
</evidence>
<dbReference type="InterPro" id="IPR026182">
    <property type="entry name" value="ANAPC15"/>
</dbReference>
<gene>
    <name evidence="7" type="ORF">ElyMa_001929000</name>
</gene>
<feature type="compositionally biased region" description="Acidic residues" evidence="6">
    <location>
        <begin position="62"/>
        <end position="98"/>
    </location>
</feature>
<keyword evidence="4" id="KW-0498">Mitosis</keyword>
<sequence>MSNPFFPSTLPKVGDPLWFNVDKPRDDENELSQLEKRHQAWMDAIAQKDSNIVPIGKSSEHLEEEEEEEDEEECEEEEESDTNDDPDTDMMDERDSNDEASSCKFCPDLGKTYKGILFR</sequence>
<feature type="region of interest" description="Disordered" evidence="6">
    <location>
        <begin position="1"/>
        <end position="24"/>
    </location>
</feature>
<protein>
    <submittedName>
        <fullName evidence="7">Anaphase-promoting complex subunit 15</fullName>
    </submittedName>
</protein>
<accession>A0AAV4EUF4</accession>